<keyword evidence="1" id="KW-0812">Transmembrane</keyword>
<evidence type="ECO:0000313" key="3">
    <source>
        <dbReference type="Proteomes" id="UP000240572"/>
    </source>
</evidence>
<protein>
    <submittedName>
        <fullName evidence="2">Uncharacterized protein</fullName>
    </submittedName>
</protein>
<dbReference type="OrthoDB" id="1121797at2"/>
<feature type="transmembrane region" description="Helical" evidence="1">
    <location>
        <begin position="65"/>
        <end position="92"/>
    </location>
</feature>
<keyword evidence="1" id="KW-1133">Transmembrane helix</keyword>
<comment type="caution">
    <text evidence="2">The sequence shown here is derived from an EMBL/GenBank/DDBJ whole genome shotgun (WGS) entry which is preliminary data.</text>
</comment>
<feature type="transmembrane region" description="Helical" evidence="1">
    <location>
        <begin position="123"/>
        <end position="143"/>
    </location>
</feature>
<dbReference type="RefSeq" id="WP_106523015.1">
    <property type="nucleotide sequence ID" value="NZ_PYGD01000004.1"/>
</dbReference>
<gene>
    <name evidence="2" type="ORF">B0I18_10427</name>
</gene>
<dbReference type="EMBL" id="PYGD01000004">
    <property type="protein sequence ID" value="PSK91933.1"/>
    <property type="molecule type" value="Genomic_DNA"/>
</dbReference>
<proteinExistence type="predicted"/>
<reference evidence="2 3" key="1">
    <citation type="submission" date="2018-03" db="EMBL/GenBank/DDBJ databases">
        <title>Genomic Encyclopedia of Type Strains, Phase III (KMG-III): the genomes of soil and plant-associated and newly described type strains.</title>
        <authorList>
            <person name="Whitman W."/>
        </authorList>
    </citation>
    <scope>NUCLEOTIDE SEQUENCE [LARGE SCALE GENOMIC DNA]</scope>
    <source>
        <strain evidence="2 3">CGMCC 1.12700</strain>
    </source>
</reference>
<keyword evidence="1" id="KW-0472">Membrane</keyword>
<keyword evidence="3" id="KW-1185">Reference proteome</keyword>
<dbReference type="AlphaFoldDB" id="A0A2P8D3Z3"/>
<evidence type="ECO:0000313" key="2">
    <source>
        <dbReference type="EMBL" id="PSK91933.1"/>
    </source>
</evidence>
<sequence>MEQHKLDVFDTGGLDERSKAYLLETTRWTKFLAIMGFIFVGLMIIIALVLLVAGSALSAYSGSGLAVLGATGGSIVMLVIIALYVYPIYALWKFSTNMKSGINTANQEQIIEGFRYQKNMYRFMGILMIIVLAFYLLTIIASVF</sequence>
<feature type="transmembrane region" description="Helical" evidence="1">
    <location>
        <begin position="31"/>
        <end position="53"/>
    </location>
</feature>
<dbReference type="Proteomes" id="UP000240572">
    <property type="component" value="Unassembled WGS sequence"/>
</dbReference>
<name>A0A2P8D3Z3_9BACT</name>
<evidence type="ECO:0000256" key="1">
    <source>
        <dbReference type="SAM" id="Phobius"/>
    </source>
</evidence>
<organism evidence="2 3">
    <name type="scientific">Taibaiella chishuiensis</name>
    <dbReference type="NCBI Taxonomy" id="1434707"/>
    <lineage>
        <taxon>Bacteria</taxon>
        <taxon>Pseudomonadati</taxon>
        <taxon>Bacteroidota</taxon>
        <taxon>Chitinophagia</taxon>
        <taxon>Chitinophagales</taxon>
        <taxon>Chitinophagaceae</taxon>
        <taxon>Taibaiella</taxon>
    </lineage>
</organism>
<accession>A0A2P8D3Z3</accession>